<reference evidence="1" key="1">
    <citation type="journal article" date="2023" name="Plant J.">
        <title>Genome sequences and population genomics provide insights into the demographic history, inbreeding, and mutation load of two 'living fossil' tree species of Dipteronia.</title>
        <authorList>
            <person name="Feng Y."/>
            <person name="Comes H.P."/>
            <person name="Chen J."/>
            <person name="Zhu S."/>
            <person name="Lu R."/>
            <person name="Zhang X."/>
            <person name="Li P."/>
            <person name="Qiu J."/>
            <person name="Olsen K.M."/>
            <person name="Qiu Y."/>
        </authorList>
    </citation>
    <scope>NUCLEOTIDE SEQUENCE</scope>
    <source>
        <strain evidence="1">KIB01</strain>
    </source>
</reference>
<keyword evidence="2" id="KW-1185">Reference proteome</keyword>
<evidence type="ECO:0000313" key="1">
    <source>
        <dbReference type="EMBL" id="KAK2653093.1"/>
    </source>
</evidence>
<organism evidence="1 2">
    <name type="scientific">Dipteronia dyeriana</name>
    <dbReference type="NCBI Taxonomy" id="168575"/>
    <lineage>
        <taxon>Eukaryota</taxon>
        <taxon>Viridiplantae</taxon>
        <taxon>Streptophyta</taxon>
        <taxon>Embryophyta</taxon>
        <taxon>Tracheophyta</taxon>
        <taxon>Spermatophyta</taxon>
        <taxon>Magnoliopsida</taxon>
        <taxon>eudicotyledons</taxon>
        <taxon>Gunneridae</taxon>
        <taxon>Pentapetalae</taxon>
        <taxon>rosids</taxon>
        <taxon>malvids</taxon>
        <taxon>Sapindales</taxon>
        <taxon>Sapindaceae</taxon>
        <taxon>Hippocastanoideae</taxon>
        <taxon>Acereae</taxon>
        <taxon>Dipteronia</taxon>
    </lineage>
</organism>
<gene>
    <name evidence="1" type="ORF">Ddye_012949</name>
</gene>
<proteinExistence type="predicted"/>
<accession>A0AAD9X5N8</accession>
<protein>
    <submittedName>
        <fullName evidence="1">Uncharacterized protein</fullName>
    </submittedName>
</protein>
<sequence length="93" mass="10636">SPLGVSTRENDVSPQKDIKYKLLHWTGSGQIVVETEIDCTDPQSFIYHKLFGPDYWRVCVKKTMVSDVSLIRDTSELQALEDARDTYTAWPSK</sequence>
<dbReference type="Proteomes" id="UP001280121">
    <property type="component" value="Unassembled WGS sequence"/>
</dbReference>
<name>A0AAD9X5N8_9ROSI</name>
<evidence type="ECO:0000313" key="2">
    <source>
        <dbReference type="Proteomes" id="UP001280121"/>
    </source>
</evidence>
<feature type="non-terminal residue" evidence="1">
    <location>
        <position position="1"/>
    </location>
</feature>
<comment type="caution">
    <text evidence="1">The sequence shown here is derived from an EMBL/GenBank/DDBJ whole genome shotgun (WGS) entry which is preliminary data.</text>
</comment>
<dbReference type="EMBL" id="JANJYI010000004">
    <property type="protein sequence ID" value="KAK2653093.1"/>
    <property type="molecule type" value="Genomic_DNA"/>
</dbReference>
<dbReference type="AlphaFoldDB" id="A0AAD9X5N8"/>